<evidence type="ECO:0000313" key="3">
    <source>
        <dbReference type="Proteomes" id="UP001501725"/>
    </source>
</evidence>
<keyword evidence="1" id="KW-0732">Signal</keyword>
<feature type="chain" id="PRO_5047481453" evidence="1">
    <location>
        <begin position="19"/>
        <end position="537"/>
    </location>
</feature>
<name>A0ABP8HFX5_9BACT</name>
<evidence type="ECO:0000256" key="1">
    <source>
        <dbReference type="SAM" id="SignalP"/>
    </source>
</evidence>
<reference evidence="3" key="1">
    <citation type="journal article" date="2019" name="Int. J. Syst. Evol. Microbiol.">
        <title>The Global Catalogue of Microorganisms (GCM) 10K type strain sequencing project: providing services to taxonomists for standard genome sequencing and annotation.</title>
        <authorList>
            <consortium name="The Broad Institute Genomics Platform"/>
            <consortium name="The Broad Institute Genome Sequencing Center for Infectious Disease"/>
            <person name="Wu L."/>
            <person name="Ma J."/>
        </authorList>
    </citation>
    <scope>NUCLEOTIDE SEQUENCE [LARGE SCALE GENOMIC DNA]</scope>
    <source>
        <strain evidence="3">JCM 17919</strain>
    </source>
</reference>
<protein>
    <submittedName>
        <fullName evidence="2">Uncharacterized protein</fullName>
    </submittedName>
</protein>
<dbReference type="RefSeq" id="WP_345257117.1">
    <property type="nucleotide sequence ID" value="NZ_BAABGY010000011.1"/>
</dbReference>
<feature type="signal peptide" evidence="1">
    <location>
        <begin position="1"/>
        <end position="18"/>
    </location>
</feature>
<dbReference type="EMBL" id="BAABGY010000011">
    <property type="protein sequence ID" value="GAA4338610.1"/>
    <property type="molecule type" value="Genomic_DNA"/>
</dbReference>
<dbReference type="Proteomes" id="UP001501725">
    <property type="component" value="Unassembled WGS sequence"/>
</dbReference>
<comment type="caution">
    <text evidence="2">The sequence shown here is derived from an EMBL/GenBank/DDBJ whole genome shotgun (WGS) entry which is preliminary data.</text>
</comment>
<sequence length="537" mass="58390">MKYLFSILLLLLAGTSRAEIMQMQLKVIDGTPILMYRQFTSSTPSTPLTPEGGFDLSSETSNMVPVKNQRIVGFRMPFIYNKAHEVLLVGPYLDLCGDIQILDENNGLLAVVRTSAFIGKGKRNFFIQRHDVFRSEGYVHFRIPESVIRTIGRRNFKIKVGPVDDKDIVECKIVNRYTAEAILFTGDRVPTREAIQGGAHVRHNLTGGVEYEVKIKIRGGSAGEEFQFNNGKINEVLYHVRGGCRDCEGTVLEGRGPISRARLLAENDAITFKVRSYHGRFTRNRGDLIAIADAGAGNWMDFTPDRDEMFAPGRGPLREDAKPEGWGPYLFMREAPDLYRFGQYTDLYEINSDKEPCICPTFGSGSSSTRQIISTDGGGNGGGGAPVMQAPATITLALSNAFVFTSSNSNTVSDDFGGLANVCPSGSETVPKISVLSPLTVSITSNTARTGLTARFRRGTTVLATVSNISVAAGSTSTAAFNRPENRLATTRSNQNAAVCKRAGNGIGGVPHWDDEGIVIEVLQGNTVLQTITVPTK</sequence>
<organism evidence="2 3">
    <name type="scientific">Flaviaesturariibacter amylovorans</name>
    <dbReference type="NCBI Taxonomy" id="1084520"/>
    <lineage>
        <taxon>Bacteria</taxon>
        <taxon>Pseudomonadati</taxon>
        <taxon>Bacteroidota</taxon>
        <taxon>Chitinophagia</taxon>
        <taxon>Chitinophagales</taxon>
        <taxon>Chitinophagaceae</taxon>
        <taxon>Flaviaestuariibacter</taxon>
    </lineage>
</organism>
<accession>A0ABP8HFX5</accession>
<keyword evidence="3" id="KW-1185">Reference proteome</keyword>
<gene>
    <name evidence="2" type="ORF">GCM10023184_35160</name>
</gene>
<proteinExistence type="predicted"/>
<evidence type="ECO:0000313" key="2">
    <source>
        <dbReference type="EMBL" id="GAA4338610.1"/>
    </source>
</evidence>